<evidence type="ECO:0008006" key="4">
    <source>
        <dbReference type="Google" id="ProtNLM"/>
    </source>
</evidence>
<protein>
    <recommendedName>
        <fullName evidence="4">DUF5667 domain-containing protein</fullName>
    </recommendedName>
</protein>
<name>A0A1F5KNY8_9BACT</name>
<gene>
    <name evidence="2" type="ORF">A3B45_00490</name>
</gene>
<feature type="chain" id="PRO_5009519124" description="DUF5667 domain-containing protein" evidence="1">
    <location>
        <begin position="28"/>
        <end position="166"/>
    </location>
</feature>
<dbReference type="Proteomes" id="UP000178565">
    <property type="component" value="Unassembled WGS sequence"/>
</dbReference>
<proteinExistence type="predicted"/>
<keyword evidence="1" id="KW-0732">Signal</keyword>
<organism evidence="2 3">
    <name type="scientific">Candidatus Daviesbacteria bacterium RIFCSPLOWO2_01_FULL_39_12</name>
    <dbReference type="NCBI Taxonomy" id="1797785"/>
    <lineage>
        <taxon>Bacteria</taxon>
        <taxon>Candidatus Daviesiibacteriota</taxon>
    </lineage>
</organism>
<feature type="signal peptide" evidence="1">
    <location>
        <begin position="1"/>
        <end position="27"/>
    </location>
</feature>
<dbReference type="AlphaFoldDB" id="A0A1F5KNY8"/>
<evidence type="ECO:0000256" key="1">
    <source>
        <dbReference type="SAM" id="SignalP"/>
    </source>
</evidence>
<reference evidence="2 3" key="1">
    <citation type="journal article" date="2016" name="Nat. Commun.">
        <title>Thousands of microbial genomes shed light on interconnected biogeochemical processes in an aquifer system.</title>
        <authorList>
            <person name="Anantharaman K."/>
            <person name="Brown C.T."/>
            <person name="Hug L.A."/>
            <person name="Sharon I."/>
            <person name="Castelle C.J."/>
            <person name="Probst A.J."/>
            <person name="Thomas B.C."/>
            <person name="Singh A."/>
            <person name="Wilkins M.J."/>
            <person name="Karaoz U."/>
            <person name="Brodie E.L."/>
            <person name="Williams K.H."/>
            <person name="Hubbard S.S."/>
            <person name="Banfield J.F."/>
        </authorList>
    </citation>
    <scope>NUCLEOTIDE SEQUENCE [LARGE SCALE GENOMIC DNA]</scope>
</reference>
<evidence type="ECO:0000313" key="2">
    <source>
        <dbReference type="EMBL" id="OGE42667.1"/>
    </source>
</evidence>
<evidence type="ECO:0000313" key="3">
    <source>
        <dbReference type="Proteomes" id="UP000178565"/>
    </source>
</evidence>
<comment type="caution">
    <text evidence="2">The sequence shown here is derived from an EMBL/GenBank/DDBJ whole genome shotgun (WGS) entry which is preliminary data.</text>
</comment>
<accession>A0A1F5KNY8</accession>
<dbReference type="EMBL" id="MFDM01000023">
    <property type="protein sequence ID" value="OGE42667.1"/>
    <property type="molecule type" value="Genomic_DNA"/>
</dbReference>
<dbReference type="STRING" id="1797785.A3B45_00490"/>
<sequence>MRVVLRICLISFMTMMFFSVSSGRVYAEKDEQLDLPKTTINPGSFYYPLKRLWEKGRDVLNFTTGSKKSYALTLLTIRLSELNYVVDNKLLSEVQTSSERFSYSAGIVADLVKKADDDEKKKLIEDFEKYGKFLENLRDKYAANSSFWMLIQHDINTLKILSEKLK</sequence>